<dbReference type="OrthoDB" id="541052at2759"/>
<accession>A0A6G1IU33</accession>
<evidence type="ECO:0000313" key="3">
    <source>
        <dbReference type="Proteomes" id="UP000799291"/>
    </source>
</evidence>
<organism evidence="2 3">
    <name type="scientific">Lentithecium fluviatile CBS 122367</name>
    <dbReference type="NCBI Taxonomy" id="1168545"/>
    <lineage>
        <taxon>Eukaryota</taxon>
        <taxon>Fungi</taxon>
        <taxon>Dikarya</taxon>
        <taxon>Ascomycota</taxon>
        <taxon>Pezizomycotina</taxon>
        <taxon>Dothideomycetes</taxon>
        <taxon>Pleosporomycetidae</taxon>
        <taxon>Pleosporales</taxon>
        <taxon>Massarineae</taxon>
        <taxon>Lentitheciaceae</taxon>
        <taxon>Lentithecium</taxon>
    </lineage>
</organism>
<gene>
    <name evidence="2" type="ORF">K458DRAFT_444686</name>
</gene>
<dbReference type="SMART" id="SM00672">
    <property type="entry name" value="CAP10"/>
    <property type="match status" value="1"/>
</dbReference>
<keyword evidence="2" id="KW-0808">Transferase</keyword>
<dbReference type="EMBL" id="MU005591">
    <property type="protein sequence ID" value="KAF2681490.1"/>
    <property type="molecule type" value="Genomic_DNA"/>
</dbReference>
<dbReference type="AlphaFoldDB" id="A0A6G1IU33"/>
<evidence type="ECO:0000259" key="1">
    <source>
        <dbReference type="SMART" id="SM00672"/>
    </source>
</evidence>
<dbReference type="PANTHER" id="PTHR12203:SF22">
    <property type="entry name" value="CAPSULE ASSOCIATED PROTEIN"/>
    <property type="match status" value="1"/>
</dbReference>
<sequence length="601" mass="68051">MWRTGGGRYLDGRHPIDHLIKNAKTEFDAVMAKQTKDLHAGAAAYRERRGRHPPPGFDAWYKYAQDNDAVIVEDFFDQIYHDLNPFWGLPAEQVRHAAKELPIKIRVRNGTVQNPKGTIEWMNHWIDMVQKVEQFLPDLDMPVNLMDEPRLIVPWEDINRYVEAEHKTRKVLPVGDAVKDFTPVEWDRKDDTGLQVDFVKQVGKYWDVARVGCAPDSPSRHVTTPASFYGPPPVNCAELSDDAFTQGRNCEAGFAKTISYEGYVSNWTAVKDACLQPELRDSHGSFVEPLSQSTAQVLIPHFGGSKLTMNNDILIPPPMYWPDKSIYATGGKVGEEWEHKSASVVWRGGGTGGILEPDNWTRFQRHRFVSLMNGTTVEIAEKHGRDHSAPNFMLDPYKKYRPVTDQTMDLGPWLRQITDVGFSSIMCGKGAEGGVPGKDCPYLVPAFAPSPRISLDNQYGHKYLPDIDGNSFSGRYLAFLRSTSVPIKATVYSEWHDSRLFPWIHFIPMHNSFVDIFGILDYFIGSKVGRQGRDGHVQLEGGHDQAAKRIALTGKDWAEKVLRKEDMTIYMLRLLLEYARVFDDQRAKLGFVGDLERRAGA</sequence>
<name>A0A6G1IU33_9PLEO</name>
<evidence type="ECO:0000313" key="2">
    <source>
        <dbReference type="EMBL" id="KAF2681490.1"/>
    </source>
</evidence>
<dbReference type="InterPro" id="IPR006598">
    <property type="entry name" value="CAP10"/>
</dbReference>
<dbReference type="GO" id="GO:0016740">
    <property type="term" value="F:transferase activity"/>
    <property type="evidence" value="ECO:0007669"/>
    <property type="project" value="UniProtKB-KW"/>
</dbReference>
<dbReference type="Pfam" id="PF05686">
    <property type="entry name" value="Glyco_transf_90"/>
    <property type="match status" value="1"/>
</dbReference>
<proteinExistence type="predicted"/>
<dbReference type="InterPro" id="IPR051091">
    <property type="entry name" value="O-Glucosyltr/Glycosyltrsf_90"/>
</dbReference>
<protein>
    <submittedName>
        <fullName evidence="2">Glycosyltransferase family 90 protein</fullName>
    </submittedName>
</protein>
<reference evidence="2" key="1">
    <citation type="journal article" date="2020" name="Stud. Mycol.">
        <title>101 Dothideomycetes genomes: a test case for predicting lifestyles and emergence of pathogens.</title>
        <authorList>
            <person name="Haridas S."/>
            <person name="Albert R."/>
            <person name="Binder M."/>
            <person name="Bloem J."/>
            <person name="Labutti K."/>
            <person name="Salamov A."/>
            <person name="Andreopoulos B."/>
            <person name="Baker S."/>
            <person name="Barry K."/>
            <person name="Bills G."/>
            <person name="Bluhm B."/>
            <person name="Cannon C."/>
            <person name="Castanera R."/>
            <person name="Culley D."/>
            <person name="Daum C."/>
            <person name="Ezra D."/>
            <person name="Gonzalez J."/>
            <person name="Henrissat B."/>
            <person name="Kuo A."/>
            <person name="Liang C."/>
            <person name="Lipzen A."/>
            <person name="Lutzoni F."/>
            <person name="Magnuson J."/>
            <person name="Mondo S."/>
            <person name="Nolan M."/>
            <person name="Ohm R."/>
            <person name="Pangilinan J."/>
            <person name="Park H.-J."/>
            <person name="Ramirez L."/>
            <person name="Alfaro M."/>
            <person name="Sun H."/>
            <person name="Tritt A."/>
            <person name="Yoshinaga Y."/>
            <person name="Zwiers L.-H."/>
            <person name="Turgeon B."/>
            <person name="Goodwin S."/>
            <person name="Spatafora J."/>
            <person name="Crous P."/>
            <person name="Grigoriev I."/>
        </authorList>
    </citation>
    <scope>NUCLEOTIDE SEQUENCE</scope>
    <source>
        <strain evidence="2">CBS 122367</strain>
    </source>
</reference>
<dbReference type="Proteomes" id="UP000799291">
    <property type="component" value="Unassembled WGS sequence"/>
</dbReference>
<keyword evidence="3" id="KW-1185">Reference proteome</keyword>
<feature type="domain" description="Glycosyl transferase CAP10" evidence="1">
    <location>
        <begin position="291"/>
        <end position="583"/>
    </location>
</feature>
<dbReference type="PANTHER" id="PTHR12203">
    <property type="entry name" value="KDEL LYS-ASP-GLU-LEU CONTAINING - RELATED"/>
    <property type="match status" value="1"/>
</dbReference>